<accession>A0AAN7S4T1</accession>
<dbReference type="AlphaFoldDB" id="A0AAN7S4T1"/>
<gene>
    <name evidence="2" type="ORF">QYF61_026783</name>
</gene>
<proteinExistence type="predicted"/>
<name>A0AAN7S4T1_MYCAM</name>
<dbReference type="Proteomes" id="UP001333110">
    <property type="component" value="Unassembled WGS sequence"/>
</dbReference>
<comment type="caution">
    <text evidence="2">The sequence shown here is derived from an EMBL/GenBank/DDBJ whole genome shotgun (WGS) entry which is preliminary data.</text>
</comment>
<keyword evidence="3" id="KW-1185">Reference proteome</keyword>
<evidence type="ECO:0000313" key="2">
    <source>
        <dbReference type="EMBL" id="KAK4828512.1"/>
    </source>
</evidence>
<sequence>MGTFASGGACRATRSTQHSCVLLGCDNCAATSSVKSWAQMGYTKATVHPNTQDDNHMYEETGLAKQGTHGGVPMQKGCMYEVQAASTDTEVTGHSSSLRSHRDERRSSVTAGKQMWELQASQSHLSSWESYGVSPLGMHFSGHMEEKKVTEKSQHGFANTKSFLTNPIAFYNKMSSFNDEGKAGDVIYLKAFNTVSLQATRCLKSQLDDQAQRVNVSWTLLHHEAGNTKFRETVDKLEGRAAVQSDLDGLEEWARTSLLKLSVHMRSPAPGKNNPMQQHRLLDMGEKI</sequence>
<dbReference type="EMBL" id="JAUNZN010000002">
    <property type="protein sequence ID" value="KAK4828512.1"/>
    <property type="molecule type" value="Genomic_DNA"/>
</dbReference>
<reference evidence="2 3" key="1">
    <citation type="journal article" date="2023" name="J. Hered.">
        <title>Chromosome-level genome of the wood stork (Mycteria americana) provides insight into avian chromosome evolution.</title>
        <authorList>
            <person name="Flamio R. Jr."/>
            <person name="Ramstad K.M."/>
        </authorList>
    </citation>
    <scope>NUCLEOTIDE SEQUENCE [LARGE SCALE GENOMIC DNA]</scope>
    <source>
        <strain evidence="2">JAX WOST 10</strain>
    </source>
</reference>
<evidence type="ECO:0000313" key="3">
    <source>
        <dbReference type="Proteomes" id="UP001333110"/>
    </source>
</evidence>
<feature type="region of interest" description="Disordered" evidence="1">
    <location>
        <begin position="89"/>
        <end position="110"/>
    </location>
</feature>
<evidence type="ECO:0000256" key="1">
    <source>
        <dbReference type="SAM" id="MobiDB-lite"/>
    </source>
</evidence>
<feature type="compositionally biased region" description="Polar residues" evidence="1">
    <location>
        <begin position="89"/>
        <end position="98"/>
    </location>
</feature>
<protein>
    <submittedName>
        <fullName evidence="2">Uncharacterized protein</fullName>
    </submittedName>
</protein>
<organism evidence="2 3">
    <name type="scientific">Mycteria americana</name>
    <name type="common">Wood stork</name>
    <dbReference type="NCBI Taxonomy" id="33587"/>
    <lineage>
        <taxon>Eukaryota</taxon>
        <taxon>Metazoa</taxon>
        <taxon>Chordata</taxon>
        <taxon>Craniata</taxon>
        <taxon>Vertebrata</taxon>
        <taxon>Euteleostomi</taxon>
        <taxon>Archelosauria</taxon>
        <taxon>Archosauria</taxon>
        <taxon>Dinosauria</taxon>
        <taxon>Saurischia</taxon>
        <taxon>Theropoda</taxon>
        <taxon>Coelurosauria</taxon>
        <taxon>Aves</taxon>
        <taxon>Neognathae</taxon>
        <taxon>Neoaves</taxon>
        <taxon>Aequornithes</taxon>
        <taxon>Ciconiiformes</taxon>
        <taxon>Ciconiidae</taxon>
        <taxon>Mycteria</taxon>
    </lineage>
</organism>